<dbReference type="InterPro" id="IPR001034">
    <property type="entry name" value="DeoR_HTH"/>
</dbReference>
<accession>A0A7M1XNA7</accession>
<organism evidence="4 5">
    <name type="scientific">Treponema rectale</name>
    <dbReference type="NCBI Taxonomy" id="744512"/>
    <lineage>
        <taxon>Bacteria</taxon>
        <taxon>Pseudomonadati</taxon>
        <taxon>Spirochaetota</taxon>
        <taxon>Spirochaetia</taxon>
        <taxon>Spirochaetales</taxon>
        <taxon>Treponemataceae</taxon>
        <taxon>Treponema</taxon>
    </lineage>
</organism>
<dbReference type="InterPro" id="IPR038461">
    <property type="entry name" value="Schlafen_AlbA_2_dom_sf"/>
</dbReference>
<evidence type="ECO:0000313" key="4">
    <source>
        <dbReference type="EMBL" id="QOS39612.1"/>
    </source>
</evidence>
<evidence type="ECO:0000259" key="3">
    <source>
        <dbReference type="PROSITE" id="PS51000"/>
    </source>
</evidence>
<dbReference type="SUPFAM" id="SSF46785">
    <property type="entry name" value="Winged helix' DNA-binding domain"/>
    <property type="match status" value="1"/>
</dbReference>
<evidence type="ECO:0000256" key="1">
    <source>
        <dbReference type="ARBA" id="ARBA00023015"/>
    </source>
</evidence>
<dbReference type="SMART" id="SM00420">
    <property type="entry name" value="HTH_DEOR"/>
    <property type="match status" value="1"/>
</dbReference>
<dbReference type="Pfam" id="PF04326">
    <property type="entry name" value="SLFN_AlbA_2"/>
    <property type="match status" value="1"/>
</dbReference>
<protein>
    <submittedName>
        <fullName evidence="4">DeoR family transcriptional regulator</fullName>
    </submittedName>
</protein>
<feature type="domain" description="HTH deoR-type" evidence="3">
    <location>
        <begin position="380"/>
        <end position="442"/>
    </location>
</feature>
<dbReference type="Proteomes" id="UP000593591">
    <property type="component" value="Chromosome"/>
</dbReference>
<dbReference type="EMBL" id="CP031517">
    <property type="protein sequence ID" value="QOS39612.1"/>
    <property type="molecule type" value="Genomic_DNA"/>
</dbReference>
<dbReference type="AlphaFoldDB" id="A0A7M1XNA7"/>
<dbReference type="Gene3D" id="3.30.950.30">
    <property type="entry name" value="Schlafen, AAA domain"/>
    <property type="match status" value="1"/>
</dbReference>
<dbReference type="Pfam" id="PF13749">
    <property type="entry name" value="HATPase_c_4"/>
    <property type="match status" value="1"/>
</dbReference>
<dbReference type="GO" id="GO:0003700">
    <property type="term" value="F:DNA-binding transcription factor activity"/>
    <property type="evidence" value="ECO:0007669"/>
    <property type="project" value="InterPro"/>
</dbReference>
<dbReference type="Gene3D" id="3.30.565.60">
    <property type="match status" value="1"/>
</dbReference>
<dbReference type="InterPro" id="IPR036390">
    <property type="entry name" value="WH_DNA-bd_sf"/>
</dbReference>
<keyword evidence="2" id="KW-0804">Transcription</keyword>
<dbReference type="Gene3D" id="1.10.10.10">
    <property type="entry name" value="Winged helix-like DNA-binding domain superfamily/Winged helix DNA-binding domain"/>
    <property type="match status" value="1"/>
</dbReference>
<dbReference type="PANTHER" id="PTHR30595">
    <property type="entry name" value="GLPR-RELATED TRANSCRIPTIONAL REPRESSOR"/>
    <property type="match status" value="1"/>
</dbReference>
<evidence type="ECO:0000256" key="2">
    <source>
        <dbReference type="ARBA" id="ARBA00023163"/>
    </source>
</evidence>
<dbReference type="Pfam" id="PF08220">
    <property type="entry name" value="HTH_DeoR"/>
    <property type="match status" value="1"/>
</dbReference>
<dbReference type="InterPro" id="IPR036388">
    <property type="entry name" value="WH-like_DNA-bd_sf"/>
</dbReference>
<gene>
    <name evidence="4" type="ORF">DYE49_03720</name>
</gene>
<dbReference type="InterPro" id="IPR007421">
    <property type="entry name" value="Schlafen_AlbA_2_dom"/>
</dbReference>
<dbReference type="PANTHER" id="PTHR30595:SF6">
    <property type="entry name" value="SCHLAFEN ALBA-2 DOMAIN-CONTAINING PROTEIN"/>
    <property type="match status" value="1"/>
</dbReference>
<proteinExistence type="predicted"/>
<dbReference type="InterPro" id="IPR038475">
    <property type="entry name" value="RecG_C_sf"/>
</dbReference>
<name>A0A7M1XNA7_9SPIR</name>
<dbReference type="KEGG" id="trc:DYE49_03720"/>
<evidence type="ECO:0000313" key="5">
    <source>
        <dbReference type="Proteomes" id="UP000593591"/>
    </source>
</evidence>
<sequence>MENRESETVEFKKSTSELKQGIVSLSSMLNKSGSGILYFGVLNDSTIIGQQIGKDTTHDISVEIKNHIKPEVIPTVELININDKHIIKVSVAGTKKPYSAYGRYYIRSDDEDLMMSNEILEQFFKDDSIDYSKWENAITEWTIDDIDEERLIEYFNEANECGRLNYVYKDSIDALTKLGLFKNNHLNNAGYYLFSKNKPLKLKLAVFNTDERLSFSDIKLFEGNIFDCIEEGIRYISERMRWNAKIVGSKRVESPEIPLEAIREIVVNSFAHMKVNPAILNEIYLTPTKIKISNPGNIAKNIDPMDFAAGKQSPILRNPLIDMTLYKNKTIDSFATGFERTFKLCKEAGIKWKYENTVTSFSFTFIRSNDTTNDTINDTIKNRQNEMIGLIRKVPTITRKEIAQTLNISEPTVARDLKLLQELGIIKRNGSNKTGYWEVIHG</sequence>
<dbReference type="PROSITE" id="PS51000">
    <property type="entry name" value="HTH_DEOR_2"/>
    <property type="match status" value="1"/>
</dbReference>
<reference evidence="4 5" key="1">
    <citation type="submission" date="2018-08" db="EMBL/GenBank/DDBJ databases">
        <title>The first complete genome of Treponema rectale (CHPAT), a commensal spirochete of the bovine rectum.</title>
        <authorList>
            <person name="Staton G.J."/>
            <person name="Clegg S.R."/>
            <person name="Carter S.D."/>
            <person name="Radford A.D."/>
            <person name="Darby A."/>
            <person name="Hall N."/>
            <person name="Birtles R.J."/>
            <person name="Evans N.J."/>
        </authorList>
    </citation>
    <scope>NUCLEOTIDE SEQUENCE [LARGE SCALE GENOMIC DNA]</scope>
    <source>
        <strain evidence="4 5">CHPA</strain>
    </source>
</reference>
<keyword evidence="1" id="KW-0805">Transcription regulation</keyword>